<dbReference type="Gene3D" id="3.40.50.300">
    <property type="entry name" value="P-loop containing nucleotide triphosphate hydrolases"/>
    <property type="match status" value="1"/>
</dbReference>
<dbReference type="RefSeq" id="WP_045979699.1">
    <property type="nucleotide sequence ID" value="NZ_JXXY01000010.1"/>
</dbReference>
<keyword evidence="1" id="KW-0479">Metal-binding</keyword>
<dbReference type="GO" id="GO:0050531">
    <property type="term" value="F:mannosyl-3-phosphoglycerate phosphatase activity"/>
    <property type="evidence" value="ECO:0007669"/>
    <property type="project" value="InterPro"/>
</dbReference>
<dbReference type="InterPro" id="IPR006381">
    <property type="entry name" value="HAD-SF-IIB-MPGP"/>
</dbReference>
<dbReference type="GeneID" id="58229351"/>
<comment type="caution">
    <text evidence="4">The sequence shown here is derived from an EMBL/GenBank/DDBJ whole genome shotgun (WGS) entry which is preliminary data.</text>
</comment>
<evidence type="ECO:0000313" key="4">
    <source>
        <dbReference type="EMBL" id="KJY98582.1"/>
    </source>
</evidence>
<dbReference type="PANTHER" id="PTHR10000">
    <property type="entry name" value="PHOSPHOSERINE PHOSPHATASE"/>
    <property type="match status" value="1"/>
</dbReference>
<evidence type="ECO:0008006" key="6">
    <source>
        <dbReference type="Google" id="ProtNLM"/>
    </source>
</evidence>
<gene>
    <name evidence="4" type="ORF">TW72_12695</name>
</gene>
<accession>A0A0F4PR14</accession>
<name>A0A0F4PR14_9GAMM</name>
<dbReference type="eggNOG" id="COG4240">
    <property type="taxonomic scope" value="Bacteria"/>
</dbReference>
<dbReference type="SFLD" id="SFLDG01140">
    <property type="entry name" value="C2.B:_Phosphomannomutase_and_P"/>
    <property type="match status" value="1"/>
</dbReference>
<dbReference type="PANTHER" id="PTHR10000:SF8">
    <property type="entry name" value="HAD SUPERFAMILY HYDROLASE-LIKE, TYPE 3"/>
    <property type="match status" value="1"/>
</dbReference>
<organism evidence="4 5">
    <name type="scientific">Pseudoalteromonas ruthenica</name>
    <dbReference type="NCBI Taxonomy" id="151081"/>
    <lineage>
        <taxon>Bacteria</taxon>
        <taxon>Pseudomonadati</taxon>
        <taxon>Pseudomonadota</taxon>
        <taxon>Gammaproteobacteria</taxon>
        <taxon>Alteromonadales</taxon>
        <taxon>Pseudoalteromonadaceae</taxon>
        <taxon>Pseudoalteromonas</taxon>
    </lineage>
</organism>
<dbReference type="InterPro" id="IPR023214">
    <property type="entry name" value="HAD_sf"/>
</dbReference>
<dbReference type="Gene3D" id="3.40.50.1000">
    <property type="entry name" value="HAD superfamily/HAD-like"/>
    <property type="match status" value="1"/>
</dbReference>
<dbReference type="SFLD" id="SFLDS00003">
    <property type="entry name" value="Haloacid_Dehalogenase"/>
    <property type="match status" value="1"/>
</dbReference>
<dbReference type="NCBIfam" id="TIGR01484">
    <property type="entry name" value="HAD-SF-IIB"/>
    <property type="match status" value="1"/>
</dbReference>
<dbReference type="PATRIC" id="fig|151081.8.peg.2372"/>
<dbReference type="OrthoDB" id="455474at2"/>
<dbReference type="EMBL" id="JXXZ01000010">
    <property type="protein sequence ID" value="KJY98582.1"/>
    <property type="molecule type" value="Genomic_DNA"/>
</dbReference>
<keyword evidence="5" id="KW-1185">Reference proteome</keyword>
<dbReference type="AlphaFoldDB" id="A0A0F4PR14"/>
<dbReference type="SUPFAM" id="SSF56784">
    <property type="entry name" value="HAD-like"/>
    <property type="match status" value="1"/>
</dbReference>
<reference evidence="4 5" key="1">
    <citation type="journal article" date="2015" name="BMC Genomics">
        <title>Genome mining reveals unlocked bioactive potential of marine Gram-negative bacteria.</title>
        <authorList>
            <person name="Machado H."/>
            <person name="Sonnenschein E.C."/>
            <person name="Melchiorsen J."/>
            <person name="Gram L."/>
        </authorList>
    </citation>
    <scope>NUCLEOTIDE SEQUENCE [LARGE SCALE GENOMIC DNA]</scope>
    <source>
        <strain evidence="4 5">S3137</strain>
    </source>
</reference>
<dbReference type="SFLD" id="SFLDG01142">
    <property type="entry name" value="C2.B.2:_Mannosyl-3-phosphoglyc"/>
    <property type="match status" value="1"/>
</dbReference>
<proteinExistence type="predicted"/>
<dbReference type="InterPro" id="IPR036412">
    <property type="entry name" value="HAD-like_sf"/>
</dbReference>
<dbReference type="GO" id="GO:0005829">
    <property type="term" value="C:cytosol"/>
    <property type="evidence" value="ECO:0007669"/>
    <property type="project" value="TreeGrafter"/>
</dbReference>
<dbReference type="Gene3D" id="3.30.980.20">
    <property type="entry name" value="Putative mannosyl-3-phosphoglycerate phosphatase, domain 2"/>
    <property type="match status" value="1"/>
</dbReference>
<dbReference type="SUPFAM" id="SSF52540">
    <property type="entry name" value="P-loop containing nucleoside triphosphate hydrolases"/>
    <property type="match status" value="1"/>
</dbReference>
<evidence type="ECO:0000256" key="3">
    <source>
        <dbReference type="ARBA" id="ARBA00022842"/>
    </source>
</evidence>
<sequence>MDIEKFISAQQLQSSYKLQIQHHFMPLAQQLANSKQPGQALFITINGAQGSGKSTLAAFLAQALQQRFALHTCACSIDDFYFPRAVREQLAQSVHPLFATRGVPGTHDIALLSKVIAQVQDGARGIRVPRFNKATDDREPLENWPYFERPIDVFILEGWCVGAQPQSPCELNVAVNSLEQNQDPDGRWRRCVNSRLANEYQAVFNAADIRIMLKAPSFDTVQAWRWQQEQQLIARHGASEHTLDEQGVKSFISYFERLTRHCLAHLPAHCDVVYHLDNTRHIYQCDNKLATQGSAFPVVFTDLDGTLLDHHSYQCDEAKPLLNALSQAQVPVIVNSSKTAAEIHALCQALHLDLPFICENGAALYVPKGHFITPPKAAQQCDNYWIMPFAPPLGTLQQCISALAEQFGDSFRSFSQLSSKRLSALTGLTGEALTQAQTRHYSDPLYWQGSDEVLHQFTLAAQKLGCEVLRGGRFVHLSLGVNKGKALHYVMQMLAPQYSCPLHSIALGDSHNDVAMLEAADTAIVIANSENTAPILKKRSALFSVHAGPRGWQETLNSLALIKEQLAADEVRNHG</sequence>
<dbReference type="NCBIfam" id="TIGR01486">
    <property type="entry name" value="HAD-SF-IIB-MPGP"/>
    <property type="match status" value="1"/>
</dbReference>
<evidence type="ECO:0000256" key="1">
    <source>
        <dbReference type="ARBA" id="ARBA00022723"/>
    </source>
</evidence>
<dbReference type="Proteomes" id="UP000033664">
    <property type="component" value="Unassembled WGS sequence"/>
</dbReference>
<dbReference type="InterPro" id="IPR027417">
    <property type="entry name" value="P-loop_NTPase"/>
</dbReference>
<dbReference type="eggNOG" id="COG3769">
    <property type="taxonomic scope" value="Bacteria"/>
</dbReference>
<dbReference type="GO" id="GO:0000287">
    <property type="term" value="F:magnesium ion binding"/>
    <property type="evidence" value="ECO:0007669"/>
    <property type="project" value="TreeGrafter"/>
</dbReference>
<protein>
    <recommendedName>
        <fullName evidence="6">Haloacid dehalogenase</fullName>
    </recommendedName>
</protein>
<dbReference type="InterPro" id="IPR006379">
    <property type="entry name" value="HAD-SF_hydro_IIB"/>
</dbReference>
<evidence type="ECO:0000313" key="5">
    <source>
        <dbReference type="Proteomes" id="UP000033664"/>
    </source>
</evidence>
<dbReference type="Pfam" id="PF08282">
    <property type="entry name" value="Hydrolase_3"/>
    <property type="match status" value="2"/>
</dbReference>
<dbReference type="GO" id="GO:0051479">
    <property type="term" value="P:mannosylglycerate biosynthetic process"/>
    <property type="evidence" value="ECO:0007669"/>
    <property type="project" value="InterPro"/>
</dbReference>
<keyword evidence="3" id="KW-0460">Magnesium</keyword>
<keyword evidence="2" id="KW-0378">Hydrolase</keyword>
<evidence type="ECO:0000256" key="2">
    <source>
        <dbReference type="ARBA" id="ARBA00022801"/>
    </source>
</evidence>